<name>X1GHD9_9ZZZZ</name>
<gene>
    <name evidence="1" type="ORF">S03H2_11276</name>
</gene>
<accession>X1GHD9</accession>
<feature type="non-terminal residue" evidence="1">
    <location>
        <position position="222"/>
    </location>
</feature>
<dbReference type="AlphaFoldDB" id="X1GHD9"/>
<comment type="caution">
    <text evidence="1">The sequence shown here is derived from an EMBL/GenBank/DDBJ whole genome shotgun (WGS) entry which is preliminary data.</text>
</comment>
<reference evidence="1" key="1">
    <citation type="journal article" date="2014" name="Front. Microbiol.">
        <title>High frequency of phylogenetically diverse reductive dehalogenase-homologous genes in deep subseafloor sedimentary metagenomes.</title>
        <authorList>
            <person name="Kawai M."/>
            <person name="Futagami T."/>
            <person name="Toyoda A."/>
            <person name="Takaki Y."/>
            <person name="Nishi S."/>
            <person name="Hori S."/>
            <person name="Arai W."/>
            <person name="Tsubouchi T."/>
            <person name="Morono Y."/>
            <person name="Uchiyama I."/>
            <person name="Ito T."/>
            <person name="Fujiyama A."/>
            <person name="Inagaki F."/>
            <person name="Takami H."/>
        </authorList>
    </citation>
    <scope>NUCLEOTIDE SEQUENCE</scope>
    <source>
        <strain evidence="1">Expedition CK06-06</strain>
    </source>
</reference>
<protein>
    <submittedName>
        <fullName evidence="1">Uncharacterized protein</fullName>
    </submittedName>
</protein>
<dbReference type="EMBL" id="BARU01005762">
    <property type="protein sequence ID" value="GAH40999.1"/>
    <property type="molecule type" value="Genomic_DNA"/>
</dbReference>
<organism evidence="1">
    <name type="scientific">marine sediment metagenome</name>
    <dbReference type="NCBI Taxonomy" id="412755"/>
    <lineage>
        <taxon>unclassified sequences</taxon>
        <taxon>metagenomes</taxon>
        <taxon>ecological metagenomes</taxon>
    </lineage>
</organism>
<sequence>MSEGQFHITIGISPSKGLTLEEDIRLIKAALLYADNVKLYSHVSSMMMALLKLKEFPSEKQLSFWENIIPYITSRRKCKQSLSNIKRYKGIQKNRHPSREDLQFLKATEDLNKKQWEHFTNIALDTANKSGVNSLKRILDSGLLQIHSFKDLESDKNIIEFATDCIAGAHNENSSQKRSPQIEKHEDSLIWEFVEELTTAIIDGCTHPLFDAGTSNLIRLII</sequence>
<proteinExistence type="predicted"/>
<evidence type="ECO:0000313" key="1">
    <source>
        <dbReference type="EMBL" id="GAH40999.1"/>
    </source>
</evidence>